<reference evidence="4 5" key="1">
    <citation type="submission" date="2019-09" db="EMBL/GenBank/DDBJ databases">
        <title>Bird 10,000 Genomes (B10K) Project - Family phase.</title>
        <authorList>
            <person name="Zhang G."/>
        </authorList>
    </citation>
    <scope>NUCLEOTIDE SEQUENCE [LARGE SCALE GENOMIC DNA]</scope>
    <source>
        <strain evidence="4">B10K-DU-001-29</strain>
        <tissue evidence="4">Muscle</tissue>
    </source>
</reference>
<dbReference type="GO" id="GO:0005886">
    <property type="term" value="C:plasma membrane"/>
    <property type="evidence" value="ECO:0007669"/>
    <property type="project" value="TreeGrafter"/>
</dbReference>
<name>A0A7K9KN75_9PASS</name>
<evidence type="ECO:0000259" key="3">
    <source>
        <dbReference type="PROSITE" id="PS50011"/>
    </source>
</evidence>
<evidence type="ECO:0000313" key="5">
    <source>
        <dbReference type="Proteomes" id="UP000583164"/>
    </source>
</evidence>
<dbReference type="GO" id="GO:0008333">
    <property type="term" value="P:endosome to lysosome transport"/>
    <property type="evidence" value="ECO:0007669"/>
    <property type="project" value="TreeGrafter"/>
</dbReference>
<dbReference type="GO" id="GO:0043271">
    <property type="term" value="P:negative regulation of monoatomic ion transport"/>
    <property type="evidence" value="ECO:0007669"/>
    <property type="project" value="TreeGrafter"/>
</dbReference>
<evidence type="ECO:0000256" key="1">
    <source>
        <dbReference type="ARBA" id="ARBA00004496"/>
    </source>
</evidence>
<dbReference type="Gene3D" id="1.10.510.10">
    <property type="entry name" value="Transferase(Phosphotransferase) domain 1"/>
    <property type="match status" value="1"/>
</dbReference>
<sequence length="123" mass="14307">HPYIYKITFATANESSALFIRPFSEKGTLKDLIYKAKPKDPFLKKYCNPKKIQGLELQQIKTYGRQILEVLKFLHEKGFPYGHLHSANVMLDGDTCKLLDLENSLLGLPSFYRSYFSQFRKIN</sequence>
<dbReference type="InterPro" id="IPR000719">
    <property type="entry name" value="Prot_kinase_dom"/>
</dbReference>
<comment type="subcellular location">
    <subcellularLocation>
        <location evidence="1">Cytoplasm</location>
    </subcellularLocation>
</comment>
<evidence type="ECO:0000256" key="2">
    <source>
        <dbReference type="ARBA" id="ARBA00022490"/>
    </source>
</evidence>
<gene>
    <name evidence="4" type="primary">Pxk</name>
    <name evidence="4" type="ORF">RHAINO_R08432</name>
</gene>
<comment type="caution">
    <text evidence="4">The sequence shown here is derived from an EMBL/GenBank/DDBJ whole genome shotgun (WGS) entry which is preliminary data.</text>
</comment>
<dbReference type="PROSITE" id="PS50011">
    <property type="entry name" value="PROTEIN_KINASE_DOM"/>
    <property type="match status" value="1"/>
</dbReference>
<organism evidence="4 5">
    <name type="scientific">Rhabdornis inornatus</name>
    <dbReference type="NCBI Taxonomy" id="237438"/>
    <lineage>
        <taxon>Eukaryota</taxon>
        <taxon>Metazoa</taxon>
        <taxon>Chordata</taxon>
        <taxon>Craniata</taxon>
        <taxon>Vertebrata</taxon>
        <taxon>Euteleostomi</taxon>
        <taxon>Archelosauria</taxon>
        <taxon>Archosauria</taxon>
        <taxon>Dinosauria</taxon>
        <taxon>Saurischia</taxon>
        <taxon>Theropoda</taxon>
        <taxon>Coelurosauria</taxon>
        <taxon>Aves</taxon>
        <taxon>Neognathae</taxon>
        <taxon>Neoaves</taxon>
        <taxon>Telluraves</taxon>
        <taxon>Australaves</taxon>
        <taxon>Passeriformes</taxon>
        <taxon>Rhabdornithidae</taxon>
        <taxon>Rhabdornis</taxon>
    </lineage>
</organism>
<dbReference type="GO" id="GO:0035091">
    <property type="term" value="F:phosphatidylinositol binding"/>
    <property type="evidence" value="ECO:0007669"/>
    <property type="project" value="TreeGrafter"/>
</dbReference>
<dbReference type="GO" id="GO:0005524">
    <property type="term" value="F:ATP binding"/>
    <property type="evidence" value="ECO:0007669"/>
    <property type="project" value="InterPro"/>
</dbReference>
<dbReference type="OrthoDB" id="41200at2759"/>
<keyword evidence="5" id="KW-1185">Reference proteome</keyword>
<dbReference type="AlphaFoldDB" id="A0A7K9KN75"/>
<feature type="non-terminal residue" evidence="4">
    <location>
        <position position="1"/>
    </location>
</feature>
<feature type="non-terminal residue" evidence="4">
    <location>
        <position position="123"/>
    </location>
</feature>
<dbReference type="PANTHER" id="PTHR22999">
    <property type="entry name" value="PX SERINE/THREONINE KINASE PXK"/>
    <property type="match status" value="1"/>
</dbReference>
<feature type="domain" description="Protein kinase" evidence="3">
    <location>
        <begin position="1"/>
        <end position="123"/>
    </location>
</feature>
<dbReference type="GO" id="GO:0005769">
    <property type="term" value="C:early endosome"/>
    <property type="evidence" value="ECO:0007669"/>
    <property type="project" value="TreeGrafter"/>
</dbReference>
<dbReference type="SUPFAM" id="SSF56112">
    <property type="entry name" value="Protein kinase-like (PK-like)"/>
    <property type="match status" value="1"/>
</dbReference>
<protein>
    <submittedName>
        <fullName evidence="4">PXK protein</fullName>
    </submittedName>
</protein>
<dbReference type="PANTHER" id="PTHR22999:SF40">
    <property type="entry name" value="PX DOMAIN-CONTAINING PROTEIN KINASE-LIKE PROTEIN"/>
    <property type="match status" value="1"/>
</dbReference>
<dbReference type="InterPro" id="IPR051837">
    <property type="entry name" value="SortingNexin/PXDomain-PKLike"/>
</dbReference>
<dbReference type="GO" id="GO:0005770">
    <property type="term" value="C:late endosome"/>
    <property type="evidence" value="ECO:0007669"/>
    <property type="project" value="TreeGrafter"/>
</dbReference>
<dbReference type="InterPro" id="IPR011009">
    <property type="entry name" value="Kinase-like_dom_sf"/>
</dbReference>
<dbReference type="EMBL" id="VWZS01000715">
    <property type="protein sequence ID" value="NXH52027.1"/>
    <property type="molecule type" value="Genomic_DNA"/>
</dbReference>
<dbReference type="Proteomes" id="UP000583164">
    <property type="component" value="Unassembled WGS sequence"/>
</dbReference>
<accession>A0A7K9KN75</accession>
<dbReference type="GO" id="GO:0045022">
    <property type="term" value="P:early endosome to late endosome transport"/>
    <property type="evidence" value="ECO:0007669"/>
    <property type="project" value="TreeGrafter"/>
</dbReference>
<dbReference type="GO" id="GO:0004672">
    <property type="term" value="F:protein kinase activity"/>
    <property type="evidence" value="ECO:0007669"/>
    <property type="project" value="InterPro"/>
</dbReference>
<proteinExistence type="predicted"/>
<keyword evidence="2" id="KW-0963">Cytoplasm</keyword>
<dbReference type="GO" id="GO:0006622">
    <property type="term" value="P:protein targeting to lysosome"/>
    <property type="evidence" value="ECO:0007669"/>
    <property type="project" value="TreeGrafter"/>
</dbReference>
<evidence type="ECO:0000313" key="4">
    <source>
        <dbReference type="EMBL" id="NXH52027.1"/>
    </source>
</evidence>